<dbReference type="AlphaFoldDB" id="A0A182IMJ8"/>
<dbReference type="STRING" id="41427.A0A182IMJ8"/>
<accession>A0A182IMJ8</accession>
<dbReference type="InterPro" id="IPR050333">
    <property type="entry name" value="SLRP"/>
</dbReference>
<dbReference type="Gene3D" id="3.80.10.10">
    <property type="entry name" value="Ribonuclease Inhibitor"/>
    <property type="match status" value="1"/>
</dbReference>
<dbReference type="Pfam" id="PF13855">
    <property type="entry name" value="LRR_8"/>
    <property type="match status" value="1"/>
</dbReference>
<dbReference type="PANTHER" id="PTHR45712">
    <property type="entry name" value="AGAP008170-PA"/>
    <property type="match status" value="1"/>
</dbReference>
<protein>
    <submittedName>
        <fullName evidence="1">Uncharacterized protein</fullName>
    </submittedName>
</protein>
<reference evidence="1" key="1">
    <citation type="submission" date="2022-08" db="UniProtKB">
        <authorList>
            <consortium name="EnsemblMetazoa"/>
        </authorList>
    </citation>
    <scope>IDENTIFICATION</scope>
    <source>
        <strain evidence="1">EBRO</strain>
    </source>
</reference>
<organism evidence="1">
    <name type="scientific">Anopheles atroparvus</name>
    <name type="common">European mosquito</name>
    <dbReference type="NCBI Taxonomy" id="41427"/>
    <lineage>
        <taxon>Eukaryota</taxon>
        <taxon>Metazoa</taxon>
        <taxon>Ecdysozoa</taxon>
        <taxon>Arthropoda</taxon>
        <taxon>Hexapoda</taxon>
        <taxon>Insecta</taxon>
        <taxon>Pterygota</taxon>
        <taxon>Neoptera</taxon>
        <taxon>Endopterygota</taxon>
        <taxon>Diptera</taxon>
        <taxon>Nematocera</taxon>
        <taxon>Culicoidea</taxon>
        <taxon>Culicidae</taxon>
        <taxon>Anophelinae</taxon>
        <taxon>Anopheles</taxon>
    </lineage>
</organism>
<dbReference type="SUPFAM" id="SSF52058">
    <property type="entry name" value="L domain-like"/>
    <property type="match status" value="1"/>
</dbReference>
<dbReference type="PANTHER" id="PTHR45712:SF22">
    <property type="entry name" value="INSULIN-LIKE GROWTH FACTOR-BINDING PROTEIN COMPLEX ACID LABILE SUBUNIT"/>
    <property type="match status" value="1"/>
</dbReference>
<dbReference type="SMART" id="SM00369">
    <property type="entry name" value="LRR_TYP"/>
    <property type="match status" value="8"/>
</dbReference>
<evidence type="ECO:0000313" key="1">
    <source>
        <dbReference type="EnsemblMetazoa" id="AATE001962-PA.1"/>
    </source>
</evidence>
<name>A0A182IMJ8_ANOAO</name>
<dbReference type="VEuPathDB" id="VectorBase:AATE001962"/>
<dbReference type="Pfam" id="PF00560">
    <property type="entry name" value="LRR_1"/>
    <property type="match status" value="1"/>
</dbReference>
<sequence>LRPARADSVLIRSPVEFALFKMFQPSVFAVMVALLLPGVFPKQLQCTMEPDGSCSLIGSKVTADEILSTSFGSNPKVNTVQFSRSSLSAIPPALLQSFPDLEVLNGSASDIKQVFSRNFASGKKLRELYLRGNKIHELPEEAFFGPSRLRTLDLSSNSIASADGTVFKRLRELKTLLLGENELSEMHPLLFDDLTELESLHLQQNKLRAIGDRQFAGCTSLTHLNVSHNAIKTFHLPQFERRWLVDLIDASYNALTTVSIPSNLRQLVATGNSIRKVGRSGPDGIQAALILLKLPHNKLDSVDSLPMFEKLISLDLSYNQIRAFDFQSIAKFEKLILLKLDGNQLDTVSNSLAQSITNLKYVHLADNHFVQLDLDVLRKVPRVIKLDLRRNQLERLSVTDLSGSFPVMVRLMLEGNRLRCEDSRKLLKELKSSVTAYAMTREDCAKDQNLIDGICCS</sequence>
<dbReference type="Pfam" id="PF13516">
    <property type="entry name" value="LRR_6"/>
    <property type="match status" value="1"/>
</dbReference>
<dbReference type="InterPro" id="IPR032675">
    <property type="entry name" value="LRR_dom_sf"/>
</dbReference>
<dbReference type="PROSITE" id="PS51450">
    <property type="entry name" value="LRR"/>
    <property type="match status" value="1"/>
</dbReference>
<dbReference type="InterPro" id="IPR003591">
    <property type="entry name" value="Leu-rich_rpt_typical-subtyp"/>
</dbReference>
<dbReference type="EnsemblMetazoa" id="AATE001962-RA">
    <property type="protein sequence ID" value="AATE001962-PA.1"/>
    <property type="gene ID" value="AATE001962"/>
</dbReference>
<proteinExistence type="predicted"/>
<dbReference type="InterPro" id="IPR001611">
    <property type="entry name" value="Leu-rich_rpt"/>
</dbReference>